<accession>A0A132MXI4</accession>
<name>A0A132MXI4_9ACTN</name>
<comment type="caution">
    <text evidence="1">The sequence shown here is derived from an EMBL/GenBank/DDBJ whole genome shotgun (WGS) entry which is preliminary data.</text>
</comment>
<reference evidence="1" key="3">
    <citation type="submission" date="2015-04" db="EMBL/GenBank/DDBJ databases">
        <title>Physiological reanalysis, assessment of diazotrophy, and genome sequences of multiple isolates of Streptomyces thermoautotrophicus.</title>
        <authorList>
            <person name="MacKellar D.C."/>
            <person name="Lieber L."/>
            <person name="Norman J."/>
            <person name="Bolger A."/>
            <person name="Tobin C."/>
            <person name="Murray J.W."/>
            <person name="Woodward J."/>
            <person name="Friesen M."/>
            <person name="Prell J."/>
        </authorList>
    </citation>
    <scope>NUCLEOTIDE SEQUENCE [LARGE SCALE GENOMIC DNA]</scope>
    <source>
        <strain evidence="1">H1</strain>
    </source>
</reference>
<evidence type="ECO:0000313" key="6">
    <source>
        <dbReference type="Proteomes" id="UP000070659"/>
    </source>
</evidence>
<evidence type="ECO:0000313" key="5">
    <source>
        <dbReference type="Proteomes" id="UP000070598"/>
    </source>
</evidence>
<dbReference type="Proteomes" id="UP000070598">
    <property type="component" value="Unassembled WGS sequence"/>
</dbReference>
<dbReference type="SUPFAM" id="SSF143011">
    <property type="entry name" value="RelE-like"/>
    <property type="match status" value="1"/>
</dbReference>
<dbReference type="EMBL" id="LAXD01000001">
    <property type="protein sequence ID" value="KWX02524.1"/>
    <property type="molecule type" value="Genomic_DNA"/>
</dbReference>
<keyword evidence="4" id="KW-1185">Reference proteome</keyword>
<sequence>MAYRIIFDPYADAVRKTLPLAAKVALRALLAALARDPTVVGRSVGGNPFHRSASFGKHGLVFYFDDMRQTITIKEIIWAK</sequence>
<dbReference type="STRING" id="1469144.LI90_3567"/>
<evidence type="ECO:0000313" key="4">
    <source>
        <dbReference type="Proteomes" id="UP000070188"/>
    </source>
</evidence>
<evidence type="ECO:0000313" key="2">
    <source>
        <dbReference type="EMBL" id="KWX03628.1"/>
    </source>
</evidence>
<dbReference type="Proteomes" id="UP000070188">
    <property type="component" value="Unassembled WGS sequence"/>
</dbReference>
<gene>
    <name evidence="1" type="ORF">LI90_3567</name>
    <name evidence="2" type="ORF">TH66_12370</name>
    <name evidence="3" type="ORF">TR74_14580</name>
</gene>
<reference evidence="4" key="4">
    <citation type="submission" date="2015-04" db="EMBL/GenBank/DDBJ databases">
        <title>Physiological reanalysis, assessment of diazotrophy, and genome sequences of multiple isolates of Streptomyces thermoautotrophicus.</title>
        <authorList>
            <person name="MacKellar D.C."/>
            <person name="Lieber L."/>
            <person name="Norman J."/>
            <person name="Bolger A."/>
            <person name="Tobin C."/>
            <person name="Murray J.W."/>
            <person name="Chang R."/>
            <person name="Ford T."/>
            <person name="Nguyen P.Q."/>
            <person name="Woodward J."/>
            <person name="Permingeat H."/>
            <person name="Joshi N.S."/>
            <person name="Silver P.A."/>
            <person name="Usadel B."/>
            <person name="Rutherford A.W."/>
            <person name="Friesen M."/>
            <person name="Prell J."/>
        </authorList>
    </citation>
    <scope>NUCLEOTIDE SEQUENCE [LARGE SCALE GENOMIC DNA]</scope>
    <source>
        <strain evidence="4">H1</strain>
    </source>
</reference>
<dbReference type="EMBL" id="JYIK01000970">
    <property type="protein sequence ID" value="KWX08538.1"/>
    <property type="molecule type" value="Genomic_DNA"/>
</dbReference>
<dbReference type="PATRIC" id="fig|1469144.10.peg.3828"/>
<evidence type="ECO:0000313" key="1">
    <source>
        <dbReference type="EMBL" id="KWX02524.1"/>
    </source>
</evidence>
<evidence type="ECO:0008006" key="7">
    <source>
        <dbReference type="Google" id="ProtNLM"/>
    </source>
</evidence>
<reference evidence="2 6" key="2">
    <citation type="submission" date="2015-02" db="EMBL/GenBank/DDBJ databases">
        <title>Physiological reanalysis, assessment of diazotrophy, and genome sequences of multiple isolates of Streptomyces thermoautotrophicus.</title>
        <authorList>
            <person name="MacKellar D.C."/>
            <person name="Lieber L."/>
            <person name="Norman J."/>
            <person name="Bolger A."/>
            <person name="Tobin C."/>
            <person name="Murray J.W."/>
            <person name="Prell J."/>
        </authorList>
    </citation>
    <scope>NUCLEOTIDE SEQUENCE [LARGE SCALE GENOMIC DNA]</scope>
    <source>
        <strain evidence="2 6">UBT1</strain>
    </source>
</reference>
<dbReference type="InterPro" id="IPR035093">
    <property type="entry name" value="RelE/ParE_toxin_dom_sf"/>
</dbReference>
<evidence type="ECO:0000313" key="3">
    <source>
        <dbReference type="EMBL" id="KWX08538.1"/>
    </source>
</evidence>
<proteinExistence type="predicted"/>
<dbReference type="RefSeq" id="WP_066889588.1">
    <property type="nucleotide sequence ID" value="NZ_JYIJ01000017.1"/>
</dbReference>
<organism evidence="1 4">
    <name type="scientific">Carbonactinospora thermoautotrophica</name>
    <dbReference type="NCBI Taxonomy" id="1469144"/>
    <lineage>
        <taxon>Bacteria</taxon>
        <taxon>Bacillati</taxon>
        <taxon>Actinomycetota</taxon>
        <taxon>Actinomycetes</taxon>
        <taxon>Kitasatosporales</taxon>
        <taxon>Carbonactinosporaceae</taxon>
        <taxon>Carbonactinospora</taxon>
    </lineage>
</organism>
<reference evidence="5" key="1">
    <citation type="submission" date="2015-02" db="EMBL/GenBank/DDBJ databases">
        <title>Physiological reanalysis, assessment of diazotrophy, and genome sequences of multiple isolates of Streptomyces thermoautotrophicus.</title>
        <authorList>
            <person name="MacKellar D.C."/>
            <person name="Lieber L."/>
            <person name="Norman J."/>
            <person name="Bolger A."/>
            <person name="Tobin C."/>
            <person name="Murray J.W."/>
            <person name="Friesen M."/>
            <person name="Prell J."/>
        </authorList>
    </citation>
    <scope>NUCLEOTIDE SEQUENCE [LARGE SCALE GENOMIC DNA]</scope>
    <source>
        <strain evidence="5">UBT1</strain>
    </source>
</reference>
<dbReference type="AlphaFoldDB" id="A0A132MXI4"/>
<protein>
    <recommendedName>
        <fullName evidence="7">Type II toxin-antitoxin system RelE/ParE family toxin</fullName>
    </recommendedName>
</protein>
<dbReference type="Proteomes" id="UP000070659">
    <property type="component" value="Unassembled WGS sequence"/>
</dbReference>
<dbReference type="EMBL" id="JYIJ01000017">
    <property type="protein sequence ID" value="KWX03628.1"/>
    <property type="molecule type" value="Genomic_DNA"/>
</dbReference>